<keyword evidence="12" id="KW-0624">Polysaccharide degradation</keyword>
<keyword evidence="4" id="KW-0479">Metal-binding</keyword>
<evidence type="ECO:0000256" key="3">
    <source>
        <dbReference type="ARBA" id="ARBA00022525"/>
    </source>
</evidence>
<evidence type="ECO:0000256" key="7">
    <source>
        <dbReference type="ARBA" id="ARBA00023002"/>
    </source>
</evidence>
<evidence type="ECO:0000313" key="20">
    <source>
        <dbReference type="Proteomes" id="UP001143981"/>
    </source>
</evidence>
<dbReference type="InterPro" id="IPR049892">
    <property type="entry name" value="AA9"/>
</dbReference>
<keyword evidence="7" id="KW-0560">Oxidoreductase</keyword>
<evidence type="ECO:0000256" key="6">
    <source>
        <dbReference type="ARBA" id="ARBA00023001"/>
    </source>
</evidence>
<dbReference type="EC" id="1.14.99.56" evidence="15"/>
<feature type="domain" description="Auxiliary Activity family 9 catalytic" evidence="18">
    <location>
        <begin position="18"/>
        <end position="216"/>
    </location>
</feature>
<accession>A0A9W7YBH9</accession>
<name>A0A9W7YBH9_9FUNG</name>
<keyword evidence="20" id="KW-1185">Reference proteome</keyword>
<evidence type="ECO:0000256" key="5">
    <source>
        <dbReference type="ARBA" id="ARBA00022729"/>
    </source>
</evidence>
<dbReference type="Proteomes" id="UP001143981">
    <property type="component" value="Unassembled WGS sequence"/>
</dbReference>
<evidence type="ECO:0000256" key="15">
    <source>
        <dbReference type="ARBA" id="ARBA00047174"/>
    </source>
</evidence>
<protein>
    <recommendedName>
        <fullName evidence="15">lytic cellulose monooxygenase (C4-dehydrogenating)</fullName>
        <ecNumber evidence="15">1.14.99.56</ecNumber>
    </recommendedName>
</protein>
<dbReference type="PANTHER" id="PTHR33353:SF10">
    <property type="entry name" value="ENDO-BETA-1,4-GLUCANASE D"/>
    <property type="match status" value="1"/>
</dbReference>
<dbReference type="OrthoDB" id="4849160at2759"/>
<dbReference type="GO" id="GO:0030245">
    <property type="term" value="P:cellulose catabolic process"/>
    <property type="evidence" value="ECO:0007669"/>
    <property type="project" value="UniProtKB-KW"/>
</dbReference>
<evidence type="ECO:0000313" key="19">
    <source>
        <dbReference type="EMBL" id="KAJ1727357.1"/>
    </source>
</evidence>
<evidence type="ECO:0000259" key="18">
    <source>
        <dbReference type="Pfam" id="PF03443"/>
    </source>
</evidence>
<comment type="similarity">
    <text evidence="13">Belongs to the polysaccharide monooxygenase AA9 family.</text>
</comment>
<keyword evidence="5 17" id="KW-0732">Signal</keyword>
<keyword evidence="6" id="KW-0136">Cellulose degradation</keyword>
<evidence type="ECO:0000256" key="13">
    <source>
        <dbReference type="ARBA" id="ARBA00044502"/>
    </source>
</evidence>
<keyword evidence="3" id="KW-0964">Secreted</keyword>
<gene>
    <name evidence="19" type="ORF">LPJ61_004613</name>
</gene>
<organism evidence="19 20">
    <name type="scientific">Coemansia biformis</name>
    <dbReference type="NCBI Taxonomy" id="1286918"/>
    <lineage>
        <taxon>Eukaryota</taxon>
        <taxon>Fungi</taxon>
        <taxon>Fungi incertae sedis</taxon>
        <taxon>Zoopagomycota</taxon>
        <taxon>Kickxellomycotina</taxon>
        <taxon>Kickxellomycetes</taxon>
        <taxon>Kickxellales</taxon>
        <taxon>Kickxellaceae</taxon>
        <taxon>Coemansia</taxon>
    </lineage>
</organism>
<evidence type="ECO:0000256" key="14">
    <source>
        <dbReference type="ARBA" id="ARBA00045077"/>
    </source>
</evidence>
<evidence type="ECO:0000256" key="9">
    <source>
        <dbReference type="ARBA" id="ARBA00023033"/>
    </source>
</evidence>
<comment type="catalytic activity">
    <reaction evidence="14">
        <text>[(1-&gt;4)-beta-D-glucosyl]n+m + reduced acceptor + O2 = 4-dehydro-beta-D-glucosyl-[(1-&gt;4)-beta-D-glucosyl]n-1 + [(1-&gt;4)-beta-D-glucosyl]m + acceptor + H2O.</text>
        <dbReference type="EC" id="1.14.99.56"/>
    </reaction>
</comment>
<proteinExistence type="inferred from homology"/>
<dbReference type="GO" id="GO:0046872">
    <property type="term" value="F:metal ion binding"/>
    <property type="evidence" value="ECO:0007669"/>
    <property type="project" value="UniProtKB-KW"/>
</dbReference>
<evidence type="ECO:0000256" key="17">
    <source>
        <dbReference type="SAM" id="SignalP"/>
    </source>
</evidence>
<dbReference type="InterPro" id="IPR005103">
    <property type="entry name" value="AA9_LPMO"/>
</dbReference>
<evidence type="ECO:0000256" key="2">
    <source>
        <dbReference type="ARBA" id="ARBA00004613"/>
    </source>
</evidence>
<keyword evidence="8" id="KW-0186">Copper</keyword>
<comment type="caution">
    <text evidence="19">The sequence shown here is derived from an EMBL/GenBank/DDBJ whole genome shotgun (WGS) entry which is preliminary data.</text>
</comment>
<dbReference type="PANTHER" id="PTHR33353">
    <property type="entry name" value="PUTATIVE (AFU_ORTHOLOGUE AFUA_1G12560)-RELATED"/>
    <property type="match status" value="1"/>
</dbReference>
<evidence type="ECO:0000256" key="10">
    <source>
        <dbReference type="ARBA" id="ARBA00023157"/>
    </source>
</evidence>
<evidence type="ECO:0000256" key="11">
    <source>
        <dbReference type="ARBA" id="ARBA00023277"/>
    </source>
</evidence>
<feature type="chain" id="PRO_5040799243" description="lytic cellulose monooxygenase (C4-dehydrogenating)" evidence="17">
    <location>
        <begin position="18"/>
        <end position="257"/>
    </location>
</feature>
<comment type="cofactor">
    <cofactor evidence="1">
        <name>Cu(2+)</name>
        <dbReference type="ChEBI" id="CHEBI:29036"/>
    </cofactor>
</comment>
<evidence type="ECO:0000256" key="16">
    <source>
        <dbReference type="SAM" id="MobiDB-lite"/>
    </source>
</evidence>
<reference evidence="19" key="1">
    <citation type="submission" date="2022-07" db="EMBL/GenBank/DDBJ databases">
        <title>Phylogenomic reconstructions and comparative analyses of Kickxellomycotina fungi.</title>
        <authorList>
            <person name="Reynolds N.K."/>
            <person name="Stajich J.E."/>
            <person name="Barry K."/>
            <person name="Grigoriev I.V."/>
            <person name="Crous P."/>
            <person name="Smith M.E."/>
        </authorList>
    </citation>
    <scope>NUCLEOTIDE SEQUENCE</scope>
    <source>
        <strain evidence="19">BCRC 34381</strain>
    </source>
</reference>
<keyword evidence="11" id="KW-0119">Carbohydrate metabolism</keyword>
<comment type="subcellular location">
    <subcellularLocation>
        <location evidence="2">Secreted</location>
    </subcellularLocation>
</comment>
<sequence>MATAVAVLVSLSYLASAHTLLTTISTNGKKNGLGECIRPWWLERNHPIRDVKTTDLRCRTKDLNGSTTKACPVAAGSTMSIAYHRNTRPDSDVISQSHTGPVMVYLAPLASNGEGEVWFKIFEDGWTKESNEWGTDRLIKNNGEASFTIPADIKPGDYLLRTEIIALHNARTLGGAQFYPNCAHITVTGGGSVVPPGVAIPGYYKDNDPGILYSRKKFGDNSKYVIPGPPVYKGGAGTAPPKKPVCTKRKARKRHDL</sequence>
<evidence type="ECO:0000256" key="4">
    <source>
        <dbReference type="ARBA" id="ARBA00022723"/>
    </source>
</evidence>
<feature type="compositionally biased region" description="Basic residues" evidence="16">
    <location>
        <begin position="245"/>
        <end position="257"/>
    </location>
</feature>
<keyword evidence="10" id="KW-1015">Disulfide bond</keyword>
<dbReference type="GO" id="GO:0004497">
    <property type="term" value="F:monooxygenase activity"/>
    <property type="evidence" value="ECO:0007669"/>
    <property type="project" value="UniProtKB-KW"/>
</dbReference>
<dbReference type="EMBL" id="JANBOI010001127">
    <property type="protein sequence ID" value="KAJ1727357.1"/>
    <property type="molecule type" value="Genomic_DNA"/>
</dbReference>
<dbReference type="Pfam" id="PF03443">
    <property type="entry name" value="AA9"/>
    <property type="match status" value="1"/>
</dbReference>
<dbReference type="GO" id="GO:0005576">
    <property type="term" value="C:extracellular region"/>
    <property type="evidence" value="ECO:0007669"/>
    <property type="project" value="UniProtKB-SubCell"/>
</dbReference>
<dbReference type="CDD" id="cd21175">
    <property type="entry name" value="LPMO_AA9"/>
    <property type="match status" value="1"/>
</dbReference>
<dbReference type="Gene3D" id="2.70.50.70">
    <property type="match status" value="1"/>
</dbReference>
<evidence type="ECO:0000256" key="8">
    <source>
        <dbReference type="ARBA" id="ARBA00023008"/>
    </source>
</evidence>
<evidence type="ECO:0000256" key="1">
    <source>
        <dbReference type="ARBA" id="ARBA00001973"/>
    </source>
</evidence>
<feature type="signal peptide" evidence="17">
    <location>
        <begin position="1"/>
        <end position="17"/>
    </location>
</feature>
<evidence type="ECO:0000256" key="12">
    <source>
        <dbReference type="ARBA" id="ARBA00023326"/>
    </source>
</evidence>
<keyword evidence="9" id="KW-0503">Monooxygenase</keyword>
<feature type="region of interest" description="Disordered" evidence="16">
    <location>
        <begin position="230"/>
        <end position="257"/>
    </location>
</feature>
<dbReference type="AlphaFoldDB" id="A0A9W7YBH9"/>